<reference evidence="2 3" key="1">
    <citation type="journal article" date="2018" name="Science">
        <title>The opium poppy genome and morphinan production.</title>
        <authorList>
            <person name="Guo L."/>
            <person name="Winzer T."/>
            <person name="Yang X."/>
            <person name="Li Y."/>
            <person name="Ning Z."/>
            <person name="He Z."/>
            <person name="Teodor R."/>
            <person name="Lu Y."/>
            <person name="Bowser T.A."/>
            <person name="Graham I.A."/>
            <person name="Ye K."/>
        </authorList>
    </citation>
    <scope>NUCLEOTIDE SEQUENCE [LARGE SCALE GENOMIC DNA]</scope>
    <source>
        <strain evidence="3">cv. HN1</strain>
        <tissue evidence="2">Leaves</tissue>
    </source>
</reference>
<dbReference type="EMBL" id="CM010718">
    <property type="protein sequence ID" value="RZC58154.1"/>
    <property type="molecule type" value="Genomic_DNA"/>
</dbReference>
<sequence>MNSLSVSSKPLIFSLINLIFIIFYVNPITARHSIPFRSKNLYPESIVWDQSAQHFLISSLTYPKISSVSDAGVVETFIHDTDLPANCTINGITIDKINRRLLAVVHAIDEEQPHFDALAAYDLRSRQRLFLSPLTDDDVNADNPIRPIANDVAVDFKGNAYVTNSAGNFIWKVNDKGESSILSRSNTFKKHHVEADKLWSFCGLNGVAYVNKGYLLVVQSNTGKMFKVDEDTGKARLVLLNKNLTAADGIAVRDNGDVVVVSHHTAWLLKSDDSWGEGVVYDEIALDVKKFASAVAVRNDNKRVYALYGNVNEPLMEGSNVEREEYEIEEMEWGKESQEEKIWIYVLVGFGFAYFMFWRFQMRDLAKNMNKKTA</sequence>
<gene>
    <name evidence="2" type="ORF">C5167_005465</name>
</gene>
<dbReference type="AlphaFoldDB" id="A0A4Y7JAJ0"/>
<evidence type="ECO:0000313" key="3">
    <source>
        <dbReference type="Proteomes" id="UP000316621"/>
    </source>
</evidence>
<name>A0A4Y7JAJ0_PAPSO</name>
<dbReference type="Gramene" id="RZC58154">
    <property type="protein sequence ID" value="RZC58154"/>
    <property type="gene ID" value="C5167_005465"/>
</dbReference>
<feature type="transmembrane region" description="Helical" evidence="1">
    <location>
        <begin position="342"/>
        <end position="360"/>
    </location>
</feature>
<evidence type="ECO:0000313" key="2">
    <source>
        <dbReference type="EMBL" id="RZC58154.1"/>
    </source>
</evidence>
<dbReference type="InterPro" id="IPR053224">
    <property type="entry name" value="Sensory_adhesion_molecule"/>
</dbReference>
<protein>
    <recommendedName>
        <fullName evidence="4">SMP-30/Gluconolactonase/LRE-like region domain-containing protein</fullName>
    </recommendedName>
</protein>
<dbReference type="Gene3D" id="2.120.10.30">
    <property type="entry name" value="TolB, C-terminal domain"/>
    <property type="match status" value="1"/>
</dbReference>
<dbReference type="FunFam" id="2.120.10.30:FF:000089">
    <property type="entry name" value="Calcium-dependent phosphotriesterase superfamily protein"/>
    <property type="match status" value="1"/>
</dbReference>
<dbReference type="PANTHER" id="PTHR31460">
    <property type="match status" value="1"/>
</dbReference>
<dbReference type="PANTHER" id="PTHR31460:SF3">
    <property type="entry name" value="MESOCENTIN"/>
    <property type="match status" value="1"/>
</dbReference>
<keyword evidence="1" id="KW-1133">Transmembrane helix</keyword>
<keyword evidence="3" id="KW-1185">Reference proteome</keyword>
<dbReference type="OrthoDB" id="1885092at2759"/>
<evidence type="ECO:0000256" key="1">
    <source>
        <dbReference type="SAM" id="Phobius"/>
    </source>
</evidence>
<accession>A0A4Y7JAJ0</accession>
<dbReference type="SUPFAM" id="SSF63829">
    <property type="entry name" value="Calcium-dependent phosphotriesterase"/>
    <property type="match status" value="1"/>
</dbReference>
<dbReference type="GO" id="GO:0005783">
    <property type="term" value="C:endoplasmic reticulum"/>
    <property type="evidence" value="ECO:0007669"/>
    <property type="project" value="TreeGrafter"/>
</dbReference>
<feature type="transmembrane region" description="Helical" evidence="1">
    <location>
        <begin position="12"/>
        <end position="30"/>
    </location>
</feature>
<dbReference type="Proteomes" id="UP000316621">
    <property type="component" value="Chromosome 4"/>
</dbReference>
<evidence type="ECO:0008006" key="4">
    <source>
        <dbReference type="Google" id="ProtNLM"/>
    </source>
</evidence>
<dbReference type="OMA" id="QHFLVGS"/>
<organism evidence="2 3">
    <name type="scientific">Papaver somniferum</name>
    <name type="common">Opium poppy</name>
    <dbReference type="NCBI Taxonomy" id="3469"/>
    <lineage>
        <taxon>Eukaryota</taxon>
        <taxon>Viridiplantae</taxon>
        <taxon>Streptophyta</taxon>
        <taxon>Embryophyta</taxon>
        <taxon>Tracheophyta</taxon>
        <taxon>Spermatophyta</taxon>
        <taxon>Magnoliopsida</taxon>
        <taxon>Ranunculales</taxon>
        <taxon>Papaveraceae</taxon>
        <taxon>Papaveroideae</taxon>
        <taxon>Papaver</taxon>
    </lineage>
</organism>
<proteinExistence type="predicted"/>
<keyword evidence="1" id="KW-0472">Membrane</keyword>
<keyword evidence="1" id="KW-0812">Transmembrane</keyword>
<dbReference type="InterPro" id="IPR011042">
    <property type="entry name" value="6-blade_b-propeller_TolB-like"/>
</dbReference>